<proteinExistence type="predicted"/>
<dbReference type="PANTHER" id="PTHR43405:SF1">
    <property type="entry name" value="GLYCOSYL HYDROLASE DIGH"/>
    <property type="match status" value="1"/>
</dbReference>
<feature type="domain" description="Glycosyl hydrolase-like 10" evidence="2">
    <location>
        <begin position="17"/>
        <end position="327"/>
    </location>
</feature>
<dbReference type="PANTHER" id="PTHR43405">
    <property type="entry name" value="GLYCOSYL HYDROLASE DIGH"/>
    <property type="match status" value="1"/>
</dbReference>
<evidence type="ECO:0000313" key="4">
    <source>
        <dbReference type="Proteomes" id="UP001501207"/>
    </source>
</evidence>
<keyword evidence="1" id="KW-0732">Signal</keyword>
<evidence type="ECO:0000259" key="2">
    <source>
        <dbReference type="Pfam" id="PF02638"/>
    </source>
</evidence>
<gene>
    <name evidence="3" type="ORF">GCM10023143_25740</name>
</gene>
<dbReference type="InterPro" id="IPR052177">
    <property type="entry name" value="Divisome_Glycosyl_Hydrolase"/>
</dbReference>
<name>A0ABP8G0D4_9BACT</name>
<dbReference type="Gene3D" id="2.60.40.10">
    <property type="entry name" value="Immunoglobulins"/>
    <property type="match status" value="1"/>
</dbReference>
<organism evidence="3 4">
    <name type="scientific">Compostibacter hankyongensis</name>
    <dbReference type="NCBI Taxonomy" id="1007089"/>
    <lineage>
        <taxon>Bacteria</taxon>
        <taxon>Pseudomonadati</taxon>
        <taxon>Bacteroidota</taxon>
        <taxon>Chitinophagia</taxon>
        <taxon>Chitinophagales</taxon>
        <taxon>Chitinophagaceae</taxon>
        <taxon>Compostibacter</taxon>
    </lineage>
</organism>
<accession>A0ABP8G0D4</accession>
<keyword evidence="3" id="KW-0378">Hydrolase</keyword>
<dbReference type="Gene3D" id="3.20.20.80">
    <property type="entry name" value="Glycosidases"/>
    <property type="match status" value="1"/>
</dbReference>
<evidence type="ECO:0000313" key="3">
    <source>
        <dbReference type="EMBL" id="GAA4314760.1"/>
    </source>
</evidence>
<dbReference type="InterPro" id="IPR013783">
    <property type="entry name" value="Ig-like_fold"/>
</dbReference>
<sequence>MTGIAARTHAQTPPKRELRAAWIATVANIDWPSRPGLPADEQKAEYIRLLDMLKRNGMNAVVVQVRPAADALYASDLEPWSYWLTGKQGDAPSPYYDPLQFMITETHKRGMEFHAWFNPYRAVFRTSMTVAPNHITRLRPQWFVTYGDTRYFNPGIPEVWTFVTRVIRDVVRRYDIDAVHFDDYFYPYRIRGKEFPDYRTYRTYGKDMSLDAWRRHNVDTVIRMLSKAIKEEKPWVKFGISPFGVWRNRDSDPRGSDTQASTTNYDDLYADILLWLKKGWIDYITPQLYWEFGHPTVAYETLVDWWAHHTYGRDLYIGQALYRIGSSRAWRNPAELPNQIKANRTYPEVKGSIYFSATSFYKNTLGFDDTLRNHLYRYPAIPPAMPWLDSIPPLPPRITGARKGPDGLHLLWQDGDTSRQTYQYVVYRYPGNVIGNLNDPRYILSVVGKDNTPDTAHIQTFTDRSYRKGQPYIYFITALDRLHNESLLSNKVYIRDTDE</sequence>
<dbReference type="InterPro" id="IPR003790">
    <property type="entry name" value="GHL10"/>
</dbReference>
<protein>
    <submittedName>
        <fullName evidence="3">Glycoside hydrolase family 10 protein</fullName>
    </submittedName>
</protein>
<comment type="caution">
    <text evidence="3">The sequence shown here is derived from an EMBL/GenBank/DDBJ whole genome shotgun (WGS) entry which is preliminary data.</text>
</comment>
<keyword evidence="4" id="KW-1185">Reference proteome</keyword>
<dbReference type="SUPFAM" id="SSF51445">
    <property type="entry name" value="(Trans)glycosidases"/>
    <property type="match status" value="1"/>
</dbReference>
<dbReference type="GO" id="GO:0016787">
    <property type="term" value="F:hydrolase activity"/>
    <property type="evidence" value="ECO:0007669"/>
    <property type="project" value="UniProtKB-KW"/>
</dbReference>
<dbReference type="Proteomes" id="UP001501207">
    <property type="component" value="Unassembled WGS sequence"/>
</dbReference>
<reference evidence="4" key="1">
    <citation type="journal article" date="2019" name="Int. J. Syst. Evol. Microbiol.">
        <title>The Global Catalogue of Microorganisms (GCM) 10K type strain sequencing project: providing services to taxonomists for standard genome sequencing and annotation.</title>
        <authorList>
            <consortium name="The Broad Institute Genomics Platform"/>
            <consortium name="The Broad Institute Genome Sequencing Center for Infectious Disease"/>
            <person name="Wu L."/>
            <person name="Ma J."/>
        </authorList>
    </citation>
    <scope>NUCLEOTIDE SEQUENCE [LARGE SCALE GENOMIC DNA]</scope>
    <source>
        <strain evidence="4">JCM 17664</strain>
    </source>
</reference>
<dbReference type="EMBL" id="BAABFN010000006">
    <property type="protein sequence ID" value="GAA4314760.1"/>
    <property type="molecule type" value="Genomic_DNA"/>
</dbReference>
<evidence type="ECO:0000256" key="1">
    <source>
        <dbReference type="ARBA" id="ARBA00022729"/>
    </source>
</evidence>
<dbReference type="InterPro" id="IPR017853">
    <property type="entry name" value="GH"/>
</dbReference>
<dbReference type="Pfam" id="PF02638">
    <property type="entry name" value="GHL10"/>
    <property type="match status" value="1"/>
</dbReference>